<accession>A0A0K2TJ46</accession>
<organism evidence="1">
    <name type="scientific">Lepeophtheirus salmonis</name>
    <name type="common">Salmon louse</name>
    <name type="synonym">Caligus salmonis</name>
    <dbReference type="NCBI Taxonomy" id="72036"/>
    <lineage>
        <taxon>Eukaryota</taxon>
        <taxon>Metazoa</taxon>
        <taxon>Ecdysozoa</taxon>
        <taxon>Arthropoda</taxon>
        <taxon>Crustacea</taxon>
        <taxon>Multicrustacea</taxon>
        <taxon>Hexanauplia</taxon>
        <taxon>Copepoda</taxon>
        <taxon>Siphonostomatoida</taxon>
        <taxon>Caligidae</taxon>
        <taxon>Lepeophtheirus</taxon>
    </lineage>
</organism>
<feature type="non-terminal residue" evidence="1">
    <location>
        <position position="1"/>
    </location>
</feature>
<dbReference type="AlphaFoldDB" id="A0A0K2TJ46"/>
<sequence length="66" mass="7941">FPKGEFHEAFAKDLRVLHKTFQRTVKKVYRKSHVRVKRPLLTPSMKETFYKILLNFFFTLLASLQL</sequence>
<reference evidence="1" key="1">
    <citation type="submission" date="2014-05" db="EMBL/GenBank/DDBJ databases">
        <authorList>
            <person name="Chronopoulou M."/>
        </authorList>
    </citation>
    <scope>NUCLEOTIDE SEQUENCE</scope>
    <source>
        <tissue evidence="1">Whole organism</tissue>
    </source>
</reference>
<evidence type="ECO:0000313" key="1">
    <source>
        <dbReference type="EMBL" id="CDW25672.1"/>
    </source>
</evidence>
<name>A0A0K2TJ46_LEPSM</name>
<proteinExistence type="predicted"/>
<protein>
    <submittedName>
        <fullName evidence="1">Uncharacterized protein</fullName>
    </submittedName>
</protein>
<dbReference type="EMBL" id="HACA01008311">
    <property type="protein sequence ID" value="CDW25672.1"/>
    <property type="molecule type" value="Transcribed_RNA"/>
</dbReference>